<evidence type="ECO:0000313" key="5">
    <source>
        <dbReference type="Proteomes" id="UP000240988"/>
    </source>
</evidence>
<dbReference type="Pfam" id="PF13458">
    <property type="entry name" value="Peripla_BP_6"/>
    <property type="match status" value="1"/>
</dbReference>
<comment type="similarity">
    <text evidence="1">Belongs to the leucine-binding protein family.</text>
</comment>
<keyword evidence="2" id="KW-0732">Signal</keyword>
<dbReference type="InterPro" id="IPR051010">
    <property type="entry name" value="BCAA_transport"/>
</dbReference>
<dbReference type="EMBL" id="FUFA01000004">
    <property type="protein sequence ID" value="SPM35056.1"/>
    <property type="molecule type" value="Genomic_DNA"/>
</dbReference>
<name>A0A2U3NU70_9MYCO</name>
<dbReference type="AlphaFoldDB" id="A0A2U3NU70"/>
<dbReference type="STRING" id="1841860.GCA_900157375_02880"/>
<feature type="non-terminal residue" evidence="4">
    <location>
        <position position="1"/>
    </location>
</feature>
<dbReference type="SUPFAM" id="SSF53822">
    <property type="entry name" value="Periplasmic binding protein-like I"/>
    <property type="match status" value="1"/>
</dbReference>
<gene>
    <name evidence="4" type="ORF">MRAB57_2877</name>
</gene>
<evidence type="ECO:0000256" key="1">
    <source>
        <dbReference type="ARBA" id="ARBA00010062"/>
    </source>
</evidence>
<feature type="domain" description="Leucine-binding protein" evidence="3">
    <location>
        <begin position="29"/>
        <end position="343"/>
    </location>
</feature>
<dbReference type="Gene3D" id="3.40.50.2300">
    <property type="match status" value="2"/>
</dbReference>
<dbReference type="InterPro" id="IPR028082">
    <property type="entry name" value="Peripla_BP_I"/>
</dbReference>
<protein>
    <submittedName>
        <fullName evidence="4">Branched-chain amino acid ABC transporter substrate-binding protein</fullName>
    </submittedName>
</protein>
<reference evidence="4 5" key="1">
    <citation type="submission" date="2017-01" db="EMBL/GenBank/DDBJ databases">
        <authorList>
            <consortium name="Urmite Genomes"/>
        </authorList>
    </citation>
    <scope>NUCLEOTIDE SEQUENCE [LARGE SCALE GENOMIC DNA]</scope>
    <source>
        <strain evidence="4 5">AB57</strain>
    </source>
</reference>
<dbReference type="PANTHER" id="PTHR30483:SF6">
    <property type="entry name" value="PERIPLASMIC BINDING PROTEIN OF ABC TRANSPORTER FOR NATURAL AMINO ACIDS"/>
    <property type="match status" value="1"/>
</dbReference>
<keyword evidence="5" id="KW-1185">Reference proteome</keyword>
<proteinExistence type="inferred from homology"/>
<sequence length="372" mass="40905">VTGRDINGGIPAGSPSVKVGICLDFPIVDVKQSFLDACRLAFDEALDNGILDRPARLIIRDVEGLPRGDAYDVVKAWQELVDEGSVGIIGPMISDNSLAVKEHMASGPRKVSTITWSGTDRQYDEYMFGFGNGSLPEEGYLIAEAIADRGLKTVAVVFERAAPGYEYAEFFTDACRREGLEIVHSEGVGQTDRDLTKTVARLQARNPDAVAYFGFGLPGIEMNSAFIAADYSPPRYMCTAFINCYVVPQWMKGLQGWIGVDQYDEENRVGQAMQERFEKRWGYRQENCIPTLAFDCADAMARGIGFAQTLTPLGVMKGLEKVKAVPSATGGPGTRISLGQYNRRAWHGVNYLVLREINEDASATRLVARFRS</sequence>
<organism evidence="4 5">
    <name type="scientific">Mycobacterium rhizamassiliense</name>
    <dbReference type="NCBI Taxonomy" id="1841860"/>
    <lineage>
        <taxon>Bacteria</taxon>
        <taxon>Bacillati</taxon>
        <taxon>Actinomycetota</taxon>
        <taxon>Actinomycetes</taxon>
        <taxon>Mycobacteriales</taxon>
        <taxon>Mycobacteriaceae</taxon>
        <taxon>Mycobacterium</taxon>
    </lineage>
</organism>
<evidence type="ECO:0000259" key="3">
    <source>
        <dbReference type="Pfam" id="PF13458"/>
    </source>
</evidence>
<evidence type="ECO:0000313" key="4">
    <source>
        <dbReference type="EMBL" id="SPM35056.1"/>
    </source>
</evidence>
<dbReference type="Proteomes" id="UP000240988">
    <property type="component" value="Unassembled WGS sequence"/>
</dbReference>
<dbReference type="PANTHER" id="PTHR30483">
    <property type="entry name" value="LEUCINE-SPECIFIC-BINDING PROTEIN"/>
    <property type="match status" value="1"/>
</dbReference>
<evidence type="ECO:0000256" key="2">
    <source>
        <dbReference type="ARBA" id="ARBA00022729"/>
    </source>
</evidence>
<dbReference type="InterPro" id="IPR028081">
    <property type="entry name" value="Leu-bd"/>
</dbReference>
<accession>A0A2U3NU70</accession>